<feature type="non-terminal residue" evidence="3">
    <location>
        <position position="396"/>
    </location>
</feature>
<evidence type="ECO:0000259" key="2">
    <source>
        <dbReference type="Pfam" id="PF24924"/>
    </source>
</evidence>
<dbReference type="Pfam" id="PF24924">
    <property type="entry name" value="DUF7745"/>
    <property type="match status" value="2"/>
</dbReference>
<accession>A0A7J9N7U3</accession>
<evidence type="ECO:0000313" key="4">
    <source>
        <dbReference type="Proteomes" id="UP000593576"/>
    </source>
</evidence>
<organism evidence="3 4">
    <name type="scientific">Gossypium schwendimanii</name>
    <name type="common">Cotton</name>
    <dbReference type="NCBI Taxonomy" id="34291"/>
    <lineage>
        <taxon>Eukaryota</taxon>
        <taxon>Viridiplantae</taxon>
        <taxon>Streptophyta</taxon>
        <taxon>Embryophyta</taxon>
        <taxon>Tracheophyta</taxon>
        <taxon>Spermatophyta</taxon>
        <taxon>Magnoliopsida</taxon>
        <taxon>eudicotyledons</taxon>
        <taxon>Gunneridae</taxon>
        <taxon>Pentapetalae</taxon>
        <taxon>rosids</taxon>
        <taxon>malvids</taxon>
        <taxon>Malvales</taxon>
        <taxon>Malvaceae</taxon>
        <taxon>Malvoideae</taxon>
        <taxon>Gossypium</taxon>
    </lineage>
</organism>
<gene>
    <name evidence="3" type="ORF">Goshw_009672</name>
</gene>
<keyword evidence="1" id="KW-0175">Coiled coil</keyword>
<evidence type="ECO:0000313" key="3">
    <source>
        <dbReference type="EMBL" id="MBA0879116.1"/>
    </source>
</evidence>
<protein>
    <recommendedName>
        <fullName evidence="2">DUF7745 domain-containing protein</fullName>
    </recommendedName>
</protein>
<comment type="caution">
    <text evidence="3">The sequence shown here is derived from an EMBL/GenBank/DDBJ whole genome shotgun (WGS) entry which is preliminary data.</text>
</comment>
<dbReference type="AlphaFoldDB" id="A0A7J9N7U3"/>
<dbReference type="EMBL" id="JABFAF010274137">
    <property type="protein sequence ID" value="MBA0879116.1"/>
    <property type="molecule type" value="Genomic_DNA"/>
</dbReference>
<sequence>MEREFLGKVENIEKVQQEKGDSLMEGYMSELWDFTRISVTQNSFQELKDIWDQWDNEIKQLFYSNYGDLPYFLDVKVDKHLFRALTQDWNPAYICFTFGKVDLAPTVEKYTTLLWCPRIQVGKAYSRAVNVPTFLRKLISITGMSEQWVVARIKQKGNSRLGKVVTLVLAILAETFRSLNTCQRVDNITEEKWMVILQNLQEEDVEWKAPWMVPDEILCRCGNFDWVPLLGIWEAGDNYKRKIQEMSSAWKQVHQMKRFTIRAMTTPKYYRWWSKRVNDNILGPTEECKIEQLEEGKIRLGLDVDIHKLEAEKLRKGKNKAKEDLDSLKTDSKKLRLSIKTASLGKMSKQWRNEQCQEQLHHSQSQIRDRDYIMGEAVTQVREVADHMQALAIQAD</sequence>
<evidence type="ECO:0000256" key="1">
    <source>
        <dbReference type="SAM" id="Coils"/>
    </source>
</evidence>
<feature type="domain" description="DUF7745" evidence="2">
    <location>
        <begin position="49"/>
        <end position="159"/>
    </location>
</feature>
<dbReference type="PANTHER" id="PTHR48200">
    <property type="entry name" value="PROTEIN, PUTATIVE-RELATED"/>
    <property type="match status" value="1"/>
</dbReference>
<name>A0A7J9N7U3_GOSSC</name>
<reference evidence="3 4" key="1">
    <citation type="journal article" date="2019" name="Genome Biol. Evol.">
        <title>Insights into the evolution of the New World diploid cottons (Gossypium, subgenus Houzingenia) based on genome sequencing.</title>
        <authorList>
            <person name="Grover C.E."/>
            <person name="Arick M.A. 2nd"/>
            <person name="Thrash A."/>
            <person name="Conover J.L."/>
            <person name="Sanders W.S."/>
            <person name="Peterson D.G."/>
            <person name="Frelichowski J.E."/>
            <person name="Scheffler J.A."/>
            <person name="Scheffler B.E."/>
            <person name="Wendel J.F."/>
        </authorList>
    </citation>
    <scope>NUCLEOTIDE SEQUENCE [LARGE SCALE GENOMIC DNA]</scope>
    <source>
        <strain evidence="3">1</strain>
        <tissue evidence="3">Leaf</tissue>
    </source>
</reference>
<dbReference type="PANTHER" id="PTHR48200:SF1">
    <property type="entry name" value="AMINOTRANSFERASE-LIKE PLANT MOBILE DOMAIN-CONTAINING PROTEIN"/>
    <property type="match status" value="1"/>
</dbReference>
<keyword evidence="4" id="KW-1185">Reference proteome</keyword>
<dbReference type="InterPro" id="IPR056647">
    <property type="entry name" value="DUF7745"/>
</dbReference>
<dbReference type="OrthoDB" id="3358371at2759"/>
<dbReference type="Proteomes" id="UP000593576">
    <property type="component" value="Unassembled WGS sequence"/>
</dbReference>
<feature type="domain" description="DUF7745" evidence="2">
    <location>
        <begin position="183"/>
        <end position="238"/>
    </location>
</feature>
<feature type="coiled-coil region" evidence="1">
    <location>
        <begin position="311"/>
        <end position="338"/>
    </location>
</feature>
<proteinExistence type="predicted"/>